<dbReference type="Proteomes" id="UP001278766">
    <property type="component" value="Unassembled WGS sequence"/>
</dbReference>
<feature type="compositionally biased region" description="Polar residues" evidence="1">
    <location>
        <begin position="83"/>
        <end position="92"/>
    </location>
</feature>
<proteinExistence type="predicted"/>
<feature type="region of interest" description="Disordered" evidence="1">
    <location>
        <begin position="1"/>
        <end position="92"/>
    </location>
</feature>
<protein>
    <submittedName>
        <fullName evidence="2">Uncharacterized protein</fullName>
    </submittedName>
</protein>
<reference evidence="2" key="1">
    <citation type="journal article" date="2023" name="Mol. Phylogenet. Evol.">
        <title>Genome-scale phylogeny and comparative genomics of the fungal order Sordariales.</title>
        <authorList>
            <person name="Hensen N."/>
            <person name="Bonometti L."/>
            <person name="Westerberg I."/>
            <person name="Brannstrom I.O."/>
            <person name="Guillou S."/>
            <person name="Cros-Aarteil S."/>
            <person name="Calhoun S."/>
            <person name="Haridas S."/>
            <person name="Kuo A."/>
            <person name="Mondo S."/>
            <person name="Pangilinan J."/>
            <person name="Riley R."/>
            <person name="LaButti K."/>
            <person name="Andreopoulos B."/>
            <person name="Lipzen A."/>
            <person name="Chen C."/>
            <person name="Yan M."/>
            <person name="Daum C."/>
            <person name="Ng V."/>
            <person name="Clum A."/>
            <person name="Steindorff A."/>
            <person name="Ohm R.A."/>
            <person name="Martin F."/>
            <person name="Silar P."/>
            <person name="Natvig D.O."/>
            <person name="Lalanne C."/>
            <person name="Gautier V."/>
            <person name="Ament-Velasquez S.L."/>
            <person name="Kruys A."/>
            <person name="Hutchinson M.I."/>
            <person name="Powell A.J."/>
            <person name="Barry K."/>
            <person name="Miller A.N."/>
            <person name="Grigoriev I.V."/>
            <person name="Debuchy R."/>
            <person name="Gladieux P."/>
            <person name="Hiltunen Thoren M."/>
            <person name="Johannesson H."/>
        </authorList>
    </citation>
    <scope>NUCLEOTIDE SEQUENCE</scope>
    <source>
        <strain evidence="2">CBS 168.71</strain>
    </source>
</reference>
<evidence type="ECO:0000313" key="2">
    <source>
        <dbReference type="EMBL" id="KAK3291823.1"/>
    </source>
</evidence>
<sequence>MHVHLGVPGRQSPCGTPILYEERSLGTSAEDEIPAADPKKATADSTRNRRRHHSSSSVFAALRQTSERRSRYTASGPAPHPPTKTQTLPINFTTQQIRGQLAHDI</sequence>
<dbReference type="GeneID" id="87836791"/>
<keyword evidence="3" id="KW-1185">Reference proteome</keyword>
<dbReference type="EMBL" id="JAUEPN010000008">
    <property type="protein sequence ID" value="KAK3291823.1"/>
    <property type="molecule type" value="Genomic_DNA"/>
</dbReference>
<dbReference type="AlphaFoldDB" id="A0AAE0H8B8"/>
<dbReference type="RefSeq" id="XP_062655337.1">
    <property type="nucleotide sequence ID" value="XM_062799843.1"/>
</dbReference>
<organism evidence="2 3">
    <name type="scientific">Chaetomium fimeti</name>
    <dbReference type="NCBI Taxonomy" id="1854472"/>
    <lineage>
        <taxon>Eukaryota</taxon>
        <taxon>Fungi</taxon>
        <taxon>Dikarya</taxon>
        <taxon>Ascomycota</taxon>
        <taxon>Pezizomycotina</taxon>
        <taxon>Sordariomycetes</taxon>
        <taxon>Sordariomycetidae</taxon>
        <taxon>Sordariales</taxon>
        <taxon>Chaetomiaceae</taxon>
        <taxon>Chaetomium</taxon>
    </lineage>
</organism>
<name>A0AAE0H8B8_9PEZI</name>
<accession>A0AAE0H8B8</accession>
<gene>
    <name evidence="2" type="ORF">B0H64DRAFT_241422</name>
</gene>
<comment type="caution">
    <text evidence="2">The sequence shown here is derived from an EMBL/GenBank/DDBJ whole genome shotgun (WGS) entry which is preliminary data.</text>
</comment>
<evidence type="ECO:0000256" key="1">
    <source>
        <dbReference type="SAM" id="MobiDB-lite"/>
    </source>
</evidence>
<evidence type="ECO:0000313" key="3">
    <source>
        <dbReference type="Proteomes" id="UP001278766"/>
    </source>
</evidence>
<reference evidence="2" key="2">
    <citation type="submission" date="2023-06" db="EMBL/GenBank/DDBJ databases">
        <authorList>
            <consortium name="Lawrence Berkeley National Laboratory"/>
            <person name="Haridas S."/>
            <person name="Hensen N."/>
            <person name="Bonometti L."/>
            <person name="Westerberg I."/>
            <person name="Brannstrom I.O."/>
            <person name="Guillou S."/>
            <person name="Cros-Aarteil S."/>
            <person name="Calhoun S."/>
            <person name="Kuo A."/>
            <person name="Mondo S."/>
            <person name="Pangilinan J."/>
            <person name="Riley R."/>
            <person name="Labutti K."/>
            <person name="Andreopoulos B."/>
            <person name="Lipzen A."/>
            <person name="Chen C."/>
            <person name="Yanf M."/>
            <person name="Daum C."/>
            <person name="Ng V."/>
            <person name="Clum A."/>
            <person name="Steindorff A."/>
            <person name="Ohm R."/>
            <person name="Martin F."/>
            <person name="Silar P."/>
            <person name="Natvig D."/>
            <person name="Lalanne C."/>
            <person name="Gautier V."/>
            <person name="Ament-Velasquez S.L."/>
            <person name="Kruys A."/>
            <person name="Hutchinson M.I."/>
            <person name="Powell A.J."/>
            <person name="Barry K."/>
            <person name="Miller A.N."/>
            <person name="Grigoriev I.V."/>
            <person name="Debuchy R."/>
            <person name="Gladieux P."/>
            <person name="Thoren M.H."/>
            <person name="Johannesson H."/>
        </authorList>
    </citation>
    <scope>NUCLEOTIDE SEQUENCE</scope>
    <source>
        <strain evidence="2">CBS 168.71</strain>
    </source>
</reference>